<feature type="signal peptide" evidence="1">
    <location>
        <begin position="1"/>
        <end position="28"/>
    </location>
</feature>
<evidence type="ECO:0000313" key="3">
    <source>
        <dbReference type="Proteomes" id="UP000016491"/>
    </source>
</evidence>
<dbReference type="EMBL" id="AWSU01000392">
    <property type="protein sequence ID" value="ERI73462.1"/>
    <property type="molecule type" value="Genomic_DNA"/>
</dbReference>
<proteinExistence type="predicted"/>
<sequence length="137" mass="15530">MKNMFKKAIVTFVVAVTMVSCLAFTAFAGTPRWSHWTMLSGEIVIKSENKALISVVCDCSSAEANKVKVTTELQQLDGSWKTIKSWTESRDSTGFLMEKTYGIAKNYSYRLKVTARAYKDTKLLETVTETFDYGYYQ</sequence>
<dbReference type="RefSeq" id="WP_021642199.1">
    <property type="nucleotide sequence ID" value="NZ_KE992916.1"/>
</dbReference>
<keyword evidence="1" id="KW-0732">Signal</keyword>
<reference evidence="2 3" key="1">
    <citation type="submission" date="2013-07" db="EMBL/GenBank/DDBJ databases">
        <authorList>
            <person name="Weinstock G."/>
            <person name="Sodergren E."/>
            <person name="Wylie T."/>
            <person name="Fulton L."/>
            <person name="Fulton R."/>
            <person name="Fronick C."/>
            <person name="O'Laughlin M."/>
            <person name="Godfrey J."/>
            <person name="Miner T."/>
            <person name="Herter B."/>
            <person name="Appelbaum E."/>
            <person name="Cordes M."/>
            <person name="Lek S."/>
            <person name="Wollam A."/>
            <person name="Pepin K.H."/>
            <person name="Palsikar V.B."/>
            <person name="Mitreva M."/>
            <person name="Wilson R.K."/>
        </authorList>
    </citation>
    <scope>NUCLEOTIDE SEQUENCE [LARGE SCALE GENOMIC DNA]</scope>
    <source>
        <strain evidence="2 3">ATCC 14940</strain>
    </source>
</reference>
<dbReference type="Proteomes" id="UP000016491">
    <property type="component" value="Unassembled WGS sequence"/>
</dbReference>
<name>A0ABC9TQM6_CLOSY</name>
<evidence type="ECO:0000313" key="2">
    <source>
        <dbReference type="EMBL" id="ERI73462.1"/>
    </source>
</evidence>
<gene>
    <name evidence="2" type="ORF">CLOSYM_04886</name>
</gene>
<comment type="caution">
    <text evidence="2">The sequence shown here is derived from an EMBL/GenBank/DDBJ whole genome shotgun (WGS) entry which is preliminary data.</text>
</comment>
<organism evidence="2 3">
    <name type="scientific">[Clostridium] symbiosum ATCC 14940</name>
    <dbReference type="NCBI Taxonomy" id="411472"/>
    <lineage>
        <taxon>Bacteria</taxon>
        <taxon>Bacillati</taxon>
        <taxon>Bacillota</taxon>
        <taxon>Clostridia</taxon>
        <taxon>Lachnospirales</taxon>
        <taxon>Lachnospiraceae</taxon>
        <taxon>Otoolea</taxon>
    </lineage>
</organism>
<protein>
    <submittedName>
        <fullName evidence="2">Uncharacterized protein</fullName>
    </submittedName>
</protein>
<dbReference type="AlphaFoldDB" id="A0ABC9TQM6"/>
<evidence type="ECO:0000256" key="1">
    <source>
        <dbReference type="SAM" id="SignalP"/>
    </source>
</evidence>
<dbReference type="PROSITE" id="PS51257">
    <property type="entry name" value="PROKAR_LIPOPROTEIN"/>
    <property type="match status" value="1"/>
</dbReference>
<feature type="chain" id="PRO_5044797354" evidence="1">
    <location>
        <begin position="29"/>
        <end position="137"/>
    </location>
</feature>
<accession>A0ABC9TQM6</accession>